<dbReference type="Proteomes" id="UP000024404">
    <property type="component" value="Unassembled WGS sequence"/>
</dbReference>
<dbReference type="EMBL" id="CMVM020000364">
    <property type="status" value="NOT_ANNOTATED_CDS"/>
    <property type="molecule type" value="Genomic_DNA"/>
</dbReference>
<organism evidence="1 2">
    <name type="scientific">Onchocerca volvulus</name>
    <dbReference type="NCBI Taxonomy" id="6282"/>
    <lineage>
        <taxon>Eukaryota</taxon>
        <taxon>Metazoa</taxon>
        <taxon>Ecdysozoa</taxon>
        <taxon>Nematoda</taxon>
        <taxon>Chromadorea</taxon>
        <taxon>Rhabditida</taxon>
        <taxon>Spirurina</taxon>
        <taxon>Spiruromorpha</taxon>
        <taxon>Filarioidea</taxon>
        <taxon>Onchocercidae</taxon>
        <taxon>Onchocerca</taxon>
    </lineage>
</organism>
<dbReference type="EnsemblMetazoa" id="OVOC11451.1">
    <property type="protein sequence ID" value="OVOC11451.1"/>
    <property type="gene ID" value="WBGene00248260"/>
</dbReference>
<proteinExistence type="predicted"/>
<reference evidence="1" key="2">
    <citation type="submission" date="2022-06" db="UniProtKB">
        <authorList>
            <consortium name="EnsemblMetazoa"/>
        </authorList>
    </citation>
    <scope>IDENTIFICATION</scope>
</reference>
<accession>A0A8R1XMD7</accession>
<sequence length="88" mass="10249">MVLPGDRSIRCLPYQLSMIIYVAIMNKGSIPERKPEKRLPHPRKAVGAQIIHYQNEQIVTKKSGLFLFFSFHQNNQERKISSHKSCLR</sequence>
<dbReference type="AlphaFoldDB" id="A0A8R1XMD7"/>
<reference evidence="2" key="1">
    <citation type="submission" date="2013-10" db="EMBL/GenBank/DDBJ databases">
        <title>Genome sequencing of Onchocerca volvulus.</title>
        <authorList>
            <person name="Cotton J."/>
            <person name="Tsai J."/>
            <person name="Stanley E."/>
            <person name="Tracey A."/>
            <person name="Holroyd N."/>
            <person name="Lustigman S."/>
            <person name="Berriman M."/>
        </authorList>
    </citation>
    <scope>NUCLEOTIDE SEQUENCE</scope>
</reference>
<name>A0A8R1XMD7_ONCVO</name>
<evidence type="ECO:0000313" key="2">
    <source>
        <dbReference type="Proteomes" id="UP000024404"/>
    </source>
</evidence>
<protein>
    <submittedName>
        <fullName evidence="1">Uncharacterized protein</fullName>
    </submittedName>
</protein>
<keyword evidence="2" id="KW-1185">Reference proteome</keyword>
<evidence type="ECO:0000313" key="1">
    <source>
        <dbReference type="EnsemblMetazoa" id="OVOC11451.1"/>
    </source>
</evidence>